<keyword evidence="2" id="KW-1185">Reference proteome</keyword>
<accession>A0A7S8C7W3</accession>
<dbReference type="EMBL" id="CP058214">
    <property type="protein sequence ID" value="QPC45040.1"/>
    <property type="molecule type" value="Genomic_DNA"/>
</dbReference>
<name>A0A7S8C7W3_9HYPH</name>
<dbReference type="KEGG" id="kmn:HW532_21485"/>
<dbReference type="Proteomes" id="UP000593594">
    <property type="component" value="Chromosome"/>
</dbReference>
<dbReference type="RefSeq" id="WP_213162413.1">
    <property type="nucleotide sequence ID" value="NZ_CP058214.1"/>
</dbReference>
<reference evidence="1 2" key="1">
    <citation type="submission" date="2020-06" db="EMBL/GenBank/DDBJ databases">
        <title>Genome sequence of 2 isolates from Red Sea Mangroves.</title>
        <authorList>
            <person name="Sefrji F."/>
            <person name="Michoud G."/>
            <person name="Merlino G."/>
            <person name="Daffonchio D."/>
        </authorList>
    </citation>
    <scope>NUCLEOTIDE SEQUENCE [LARGE SCALE GENOMIC DNA]</scope>
    <source>
        <strain evidence="1 2">R1DC25</strain>
    </source>
</reference>
<organism evidence="1 2">
    <name type="scientific">Kaustia mangrovi</name>
    <dbReference type="NCBI Taxonomy" id="2593653"/>
    <lineage>
        <taxon>Bacteria</taxon>
        <taxon>Pseudomonadati</taxon>
        <taxon>Pseudomonadota</taxon>
        <taxon>Alphaproteobacteria</taxon>
        <taxon>Hyphomicrobiales</taxon>
        <taxon>Parvibaculaceae</taxon>
        <taxon>Kaustia</taxon>
    </lineage>
</organism>
<protein>
    <submittedName>
        <fullName evidence="1">Uncharacterized protein</fullName>
    </submittedName>
</protein>
<gene>
    <name evidence="1" type="ORF">HW532_21485</name>
</gene>
<evidence type="ECO:0000313" key="2">
    <source>
        <dbReference type="Proteomes" id="UP000593594"/>
    </source>
</evidence>
<proteinExistence type="predicted"/>
<dbReference type="AlphaFoldDB" id="A0A7S8C7W3"/>
<sequence>MYLIPGKTARESLSLAFDGPIPYRLHRWAQAHDREHPLPHGQARIRLGRVRLSRRVLIDLMAGIIAEAAGQRGVVTLDDFARAGISEAVAREHSEEAFAKALAANPHIADLLEPAR</sequence>
<evidence type="ECO:0000313" key="1">
    <source>
        <dbReference type="EMBL" id="QPC45040.1"/>
    </source>
</evidence>